<dbReference type="InterPro" id="IPR027417">
    <property type="entry name" value="P-loop_NTPase"/>
</dbReference>
<dbReference type="Gene3D" id="3.30.70.330">
    <property type="match status" value="1"/>
</dbReference>
<evidence type="ECO:0000256" key="5">
    <source>
        <dbReference type="ARBA" id="ARBA00022806"/>
    </source>
</evidence>
<dbReference type="InterPro" id="IPR050547">
    <property type="entry name" value="DEAD_box_RNA_helicases"/>
</dbReference>
<dbReference type="PROSITE" id="PS51192">
    <property type="entry name" value="HELICASE_ATP_BIND_1"/>
    <property type="match status" value="1"/>
</dbReference>
<protein>
    <recommendedName>
        <fullName evidence="10">ATP-dependent RNA helicase CshA</fullName>
        <ecNumber evidence="1">3.6.4.13</ecNumber>
    </recommendedName>
</protein>
<dbReference type="Proteomes" id="UP000237798">
    <property type="component" value="Unassembled WGS sequence"/>
</dbReference>
<dbReference type="SUPFAM" id="SSF52540">
    <property type="entry name" value="P-loop containing nucleoside triphosphate hydrolases"/>
    <property type="match status" value="1"/>
</dbReference>
<organism evidence="16 17">
    <name type="scientific">Clostridium luticellarii</name>
    <dbReference type="NCBI Taxonomy" id="1691940"/>
    <lineage>
        <taxon>Bacteria</taxon>
        <taxon>Bacillati</taxon>
        <taxon>Bacillota</taxon>
        <taxon>Clostridia</taxon>
        <taxon>Eubacteriales</taxon>
        <taxon>Clostridiaceae</taxon>
        <taxon>Clostridium</taxon>
    </lineage>
</organism>
<comment type="similarity">
    <text evidence="8 12">Belongs to the DEAD box helicase family.</text>
</comment>
<feature type="domain" description="Helicase C-terminal" evidence="14">
    <location>
        <begin position="217"/>
        <end position="379"/>
    </location>
</feature>
<keyword evidence="5 12" id="KW-0347">Helicase</keyword>
<dbReference type="InterPro" id="IPR014014">
    <property type="entry name" value="RNA_helicase_DEAD_Q_motif"/>
</dbReference>
<dbReference type="Pfam" id="PF25399">
    <property type="entry name" value="DeaD_dimer"/>
    <property type="match status" value="1"/>
</dbReference>
<dbReference type="SMART" id="SM00490">
    <property type="entry name" value="HELICc"/>
    <property type="match status" value="1"/>
</dbReference>
<dbReference type="GO" id="GO:0016887">
    <property type="term" value="F:ATP hydrolysis activity"/>
    <property type="evidence" value="ECO:0007669"/>
    <property type="project" value="RHEA"/>
</dbReference>
<dbReference type="PROSITE" id="PS51194">
    <property type="entry name" value="HELICASE_CTER"/>
    <property type="match status" value="1"/>
</dbReference>
<dbReference type="PROSITE" id="PS00039">
    <property type="entry name" value="DEAD_ATP_HELICASE"/>
    <property type="match status" value="1"/>
</dbReference>
<dbReference type="FunFam" id="3.40.50.300:FF:000108">
    <property type="entry name" value="ATP-dependent RNA helicase RhlE"/>
    <property type="match status" value="1"/>
</dbReference>
<evidence type="ECO:0000256" key="9">
    <source>
        <dbReference type="ARBA" id="ARBA00047984"/>
    </source>
</evidence>
<dbReference type="InterPro" id="IPR001650">
    <property type="entry name" value="Helicase_C-like"/>
</dbReference>
<dbReference type="PANTHER" id="PTHR47963">
    <property type="entry name" value="DEAD-BOX ATP-DEPENDENT RNA HELICASE 47, MITOCHONDRIAL"/>
    <property type="match status" value="1"/>
</dbReference>
<keyword evidence="17" id="KW-1185">Reference proteome</keyword>
<dbReference type="InterPro" id="IPR044742">
    <property type="entry name" value="DEAD/DEAH_RhlB"/>
</dbReference>
<dbReference type="CDD" id="cd18787">
    <property type="entry name" value="SF2_C_DEAD"/>
    <property type="match status" value="1"/>
</dbReference>
<dbReference type="InterPro" id="IPR057325">
    <property type="entry name" value="DeaD_dimer"/>
</dbReference>
<dbReference type="OrthoDB" id="9805696at2"/>
<accession>A0A2T0BQ74</accession>
<evidence type="ECO:0000256" key="8">
    <source>
        <dbReference type="ARBA" id="ARBA00038437"/>
    </source>
</evidence>
<dbReference type="Pfam" id="PF00270">
    <property type="entry name" value="DEAD"/>
    <property type="match status" value="1"/>
</dbReference>
<dbReference type="EC" id="3.6.4.13" evidence="1"/>
<dbReference type="InterPro" id="IPR011545">
    <property type="entry name" value="DEAD/DEAH_box_helicase_dom"/>
</dbReference>
<dbReference type="SMART" id="SM00487">
    <property type="entry name" value="DEXDc"/>
    <property type="match status" value="1"/>
</dbReference>
<dbReference type="EMBL" id="PVXP01000009">
    <property type="protein sequence ID" value="PRR86028.1"/>
    <property type="molecule type" value="Genomic_DNA"/>
</dbReference>
<keyword evidence="6 12" id="KW-0067">ATP-binding</keyword>
<reference evidence="16 17" key="1">
    <citation type="submission" date="2018-03" db="EMBL/GenBank/DDBJ databases">
        <title>Genome sequence of Clostridium luticellarii DSM 29923.</title>
        <authorList>
            <person name="Poehlein A."/>
            <person name="Daniel R."/>
        </authorList>
    </citation>
    <scope>NUCLEOTIDE SEQUENCE [LARGE SCALE GENOMIC DNA]</scope>
    <source>
        <strain evidence="16 17">DSM 29923</strain>
    </source>
</reference>
<evidence type="ECO:0000256" key="12">
    <source>
        <dbReference type="RuleBase" id="RU000492"/>
    </source>
</evidence>
<dbReference type="Pfam" id="PF03880">
    <property type="entry name" value="DbpA"/>
    <property type="match status" value="1"/>
</dbReference>
<dbReference type="PANTHER" id="PTHR47963:SF5">
    <property type="entry name" value="DEAD-BOX ATP-DEPENDENT RNA HELICASE CSHA"/>
    <property type="match status" value="1"/>
</dbReference>
<evidence type="ECO:0000256" key="3">
    <source>
        <dbReference type="ARBA" id="ARBA00022741"/>
    </source>
</evidence>
<dbReference type="GO" id="GO:0005829">
    <property type="term" value="C:cytosol"/>
    <property type="evidence" value="ECO:0007669"/>
    <property type="project" value="TreeGrafter"/>
</dbReference>
<feature type="domain" description="DEAD-box RNA helicase Q" evidence="15">
    <location>
        <begin position="4"/>
        <end position="32"/>
    </location>
</feature>
<evidence type="ECO:0000313" key="16">
    <source>
        <dbReference type="EMBL" id="PRR86028.1"/>
    </source>
</evidence>
<dbReference type="CDD" id="cd00268">
    <property type="entry name" value="DEADc"/>
    <property type="match status" value="1"/>
</dbReference>
<keyword evidence="4 12" id="KW-0378">Hydrolase</keyword>
<feature type="short sequence motif" description="Q motif" evidence="11">
    <location>
        <begin position="4"/>
        <end position="32"/>
    </location>
</feature>
<evidence type="ECO:0000256" key="7">
    <source>
        <dbReference type="ARBA" id="ARBA00023016"/>
    </source>
</evidence>
<comment type="caution">
    <text evidence="16">The sequence shown here is derived from an EMBL/GenBank/DDBJ whole genome shotgun (WGS) entry which is preliminary data.</text>
</comment>
<evidence type="ECO:0000256" key="11">
    <source>
        <dbReference type="PROSITE-ProRule" id="PRU00552"/>
    </source>
</evidence>
<dbReference type="Gene3D" id="3.40.50.300">
    <property type="entry name" value="P-loop containing nucleotide triphosphate hydrolases"/>
    <property type="match status" value="2"/>
</dbReference>
<dbReference type="AlphaFoldDB" id="A0A2T0BQ74"/>
<dbReference type="GO" id="GO:0003724">
    <property type="term" value="F:RNA helicase activity"/>
    <property type="evidence" value="ECO:0007669"/>
    <property type="project" value="UniProtKB-EC"/>
</dbReference>
<dbReference type="GO" id="GO:0005840">
    <property type="term" value="C:ribosome"/>
    <property type="evidence" value="ECO:0007669"/>
    <property type="project" value="TreeGrafter"/>
</dbReference>
<dbReference type="Pfam" id="PF00271">
    <property type="entry name" value="Helicase_C"/>
    <property type="match status" value="1"/>
</dbReference>
<dbReference type="InterPro" id="IPR000629">
    <property type="entry name" value="RNA-helicase_DEAD-box_CS"/>
</dbReference>
<comment type="catalytic activity">
    <reaction evidence="9">
        <text>ATP + H2O = ADP + phosphate + H(+)</text>
        <dbReference type="Rhea" id="RHEA:13065"/>
        <dbReference type="ChEBI" id="CHEBI:15377"/>
        <dbReference type="ChEBI" id="CHEBI:15378"/>
        <dbReference type="ChEBI" id="CHEBI:30616"/>
        <dbReference type="ChEBI" id="CHEBI:43474"/>
        <dbReference type="ChEBI" id="CHEBI:456216"/>
        <dbReference type="EC" id="3.6.4.13"/>
    </reaction>
</comment>
<dbReference type="InterPro" id="IPR012677">
    <property type="entry name" value="Nucleotide-bd_a/b_plait_sf"/>
</dbReference>
<evidence type="ECO:0000259" key="14">
    <source>
        <dbReference type="PROSITE" id="PS51194"/>
    </source>
</evidence>
<evidence type="ECO:0000313" key="17">
    <source>
        <dbReference type="Proteomes" id="UP000237798"/>
    </source>
</evidence>
<dbReference type="InterPro" id="IPR014001">
    <property type="entry name" value="Helicase_ATP-bd"/>
</dbReference>
<dbReference type="GO" id="GO:0009409">
    <property type="term" value="P:response to cold"/>
    <property type="evidence" value="ECO:0007669"/>
    <property type="project" value="TreeGrafter"/>
</dbReference>
<keyword evidence="2" id="KW-0963">Cytoplasm</keyword>
<gene>
    <name evidence="16" type="primary">cshA</name>
    <name evidence="16" type="ORF">CLLU_10560</name>
</gene>
<keyword evidence="7" id="KW-0346">Stress response</keyword>
<evidence type="ECO:0000256" key="10">
    <source>
        <dbReference type="ARBA" id="ARBA00067932"/>
    </source>
</evidence>
<dbReference type="GO" id="GO:0033592">
    <property type="term" value="F:RNA strand annealing activity"/>
    <property type="evidence" value="ECO:0007669"/>
    <property type="project" value="TreeGrafter"/>
</dbReference>
<dbReference type="GO" id="GO:0005524">
    <property type="term" value="F:ATP binding"/>
    <property type="evidence" value="ECO:0007669"/>
    <property type="project" value="UniProtKB-KW"/>
</dbReference>
<sequence length="526" mass="59743">MKNISFNDLGLHSKILQAIDNMGFEEPSQIQAESIPVILEGKDVIGQAQTGTGKTLAFGAPMLSKIEPRCKNISSIIVTPTRELAIQVNDELSRIAKFRKIALLPIYGGQPIERQIKSLRRGVDVVVGTPGRILDHLHRRTLDLSGIEFLIIDEADEMLDMGFIEDIENIIKSCNSDRQTLLFSATMPSQIKRLASKYMKNDAAYIEIAKNTLTVEKTKQYYYEIKNKDRFESLCRILDVDEPSSAIIFCRTKRGVDELVEGLQSRGYNVEGMHGDMGQNQRLNTLRKFKDASLDFLVATDVAARGIDVENVSHVINYDLPQDTESYVHRIGRTGRANKEGIAYSLVTPKEYILLKQIEKFTKSKIKRKEIPTVDDIFEAKYKNIEKKIKDVLSEDNYKNFVPVATELDEEYNLVDVAAALMKIIFDKELSFNYKENSINVEEENMRLFFSIGRMDSITPRKLLKFITETSSIEAYEIGDIDILNKFTFISVPERVGNVILKKSNGKRLQGRRVSVELAKSKKSHH</sequence>
<evidence type="ECO:0000259" key="13">
    <source>
        <dbReference type="PROSITE" id="PS51192"/>
    </source>
</evidence>
<feature type="domain" description="Helicase ATP-binding" evidence="13">
    <location>
        <begin position="35"/>
        <end position="205"/>
    </location>
</feature>
<evidence type="ECO:0000256" key="4">
    <source>
        <dbReference type="ARBA" id="ARBA00022801"/>
    </source>
</evidence>
<dbReference type="PROSITE" id="PS51195">
    <property type="entry name" value="Q_MOTIF"/>
    <property type="match status" value="1"/>
</dbReference>
<evidence type="ECO:0000259" key="15">
    <source>
        <dbReference type="PROSITE" id="PS51195"/>
    </source>
</evidence>
<evidence type="ECO:0000256" key="6">
    <source>
        <dbReference type="ARBA" id="ARBA00022840"/>
    </source>
</evidence>
<evidence type="ECO:0000256" key="1">
    <source>
        <dbReference type="ARBA" id="ARBA00012552"/>
    </source>
</evidence>
<proteinExistence type="inferred from homology"/>
<evidence type="ECO:0000256" key="2">
    <source>
        <dbReference type="ARBA" id="ARBA00022490"/>
    </source>
</evidence>
<dbReference type="InterPro" id="IPR005580">
    <property type="entry name" value="DbpA/CsdA_RNA-bd_dom"/>
</dbReference>
<dbReference type="RefSeq" id="WP_106008528.1">
    <property type="nucleotide sequence ID" value="NZ_JALCPJ010000006.1"/>
</dbReference>
<name>A0A2T0BQ74_9CLOT</name>
<keyword evidence="3 12" id="KW-0547">Nucleotide-binding</keyword>
<dbReference type="CDD" id="cd12252">
    <property type="entry name" value="RRM_DbpA"/>
    <property type="match status" value="1"/>
</dbReference>